<comment type="similarity">
    <text evidence="1">Belongs to the CMC family.</text>
</comment>
<reference evidence="3 4" key="1">
    <citation type="submission" date="2018-08" db="EMBL/GenBank/DDBJ databases">
        <authorList>
            <person name="Laetsch R D."/>
            <person name="Stevens L."/>
            <person name="Kumar S."/>
            <person name="Blaxter L. M."/>
        </authorList>
    </citation>
    <scope>NUCLEOTIDE SEQUENCE [LARGE SCALE GENOMIC DNA]</scope>
</reference>
<dbReference type="AlphaFoldDB" id="A0A498S9A1"/>
<dbReference type="InterPro" id="IPR013892">
    <property type="entry name" value="Cyt_c_biogenesis_Cmc1-like"/>
</dbReference>
<evidence type="ECO:0000256" key="2">
    <source>
        <dbReference type="ARBA" id="ARBA00023157"/>
    </source>
</evidence>
<evidence type="ECO:0000313" key="4">
    <source>
        <dbReference type="Proteomes" id="UP000276991"/>
    </source>
</evidence>
<dbReference type="OrthoDB" id="6224010at2759"/>
<keyword evidence="4" id="KW-1185">Reference proteome</keyword>
<evidence type="ECO:0000256" key="1">
    <source>
        <dbReference type="ARBA" id="ARBA00007347"/>
    </source>
</evidence>
<evidence type="ECO:0008006" key="5">
    <source>
        <dbReference type="Google" id="ProtNLM"/>
    </source>
</evidence>
<keyword evidence="2" id="KW-1015">Disulfide bond</keyword>
<protein>
    <recommendedName>
        <fullName evidence="5">COX assembly mitochondrial protein</fullName>
    </recommendedName>
</protein>
<accession>A0A498S9A1</accession>
<dbReference type="Pfam" id="PF08583">
    <property type="entry name" value="Cmc1"/>
    <property type="match status" value="1"/>
</dbReference>
<dbReference type="EMBL" id="UPTC01000003">
    <property type="protein sequence ID" value="VBB25236.1"/>
    <property type="molecule type" value="Genomic_DNA"/>
</dbReference>
<dbReference type="Proteomes" id="UP000276991">
    <property type="component" value="Unassembled WGS sequence"/>
</dbReference>
<dbReference type="STRING" id="6277.A0A498S9A1"/>
<gene>
    <name evidence="3" type="ORF">NAV_LOCUS66</name>
</gene>
<sequence>MQIRFYPLRSIYLPVLGNVPNCISWLAVILKLSVFLPEGMDYWISLLELITGIVYVSAVEGYREDSEESYGPIKTDDLHHLKEGEIFVDSESGHKFRVKKTALPQQSVGGPHGVGDPNDRSLRRLEADVLIPDRMNERIQRVECREPLEGLARCFRKEGNVIGIRKCQKELKRYEECQLAKFNDPWFRQQITDEYIKERSEYRRTGKNVMERKWEDYCEYKKKKGDWIDLSDYNK</sequence>
<name>A0A498S9A1_ACAVI</name>
<proteinExistence type="inferred from homology"/>
<evidence type="ECO:0000313" key="3">
    <source>
        <dbReference type="EMBL" id="VBB25236.1"/>
    </source>
</evidence>
<organism evidence="3 4">
    <name type="scientific">Acanthocheilonema viteae</name>
    <name type="common">Filarial nematode worm</name>
    <name type="synonym">Dipetalonema viteae</name>
    <dbReference type="NCBI Taxonomy" id="6277"/>
    <lineage>
        <taxon>Eukaryota</taxon>
        <taxon>Metazoa</taxon>
        <taxon>Ecdysozoa</taxon>
        <taxon>Nematoda</taxon>
        <taxon>Chromadorea</taxon>
        <taxon>Rhabditida</taxon>
        <taxon>Spirurina</taxon>
        <taxon>Spiruromorpha</taxon>
        <taxon>Filarioidea</taxon>
        <taxon>Onchocercidae</taxon>
        <taxon>Acanthocheilonema</taxon>
    </lineage>
</organism>